<dbReference type="InterPro" id="IPR038740">
    <property type="entry name" value="BioF2-like_GNAT_dom"/>
</dbReference>
<dbReference type="Pfam" id="PF13480">
    <property type="entry name" value="Acetyltransf_6"/>
    <property type="match status" value="1"/>
</dbReference>
<feature type="domain" description="BioF2-like acetyltransferase" evidence="1">
    <location>
        <begin position="180"/>
        <end position="321"/>
    </location>
</feature>
<dbReference type="Proteomes" id="UP000254925">
    <property type="component" value="Unassembled WGS sequence"/>
</dbReference>
<gene>
    <name evidence="2" type="ORF">DES45_104218</name>
</gene>
<protein>
    <submittedName>
        <fullName evidence="2">CelD/BcsL family acetyltransferase involved in cellulose biosynthesis</fullName>
    </submittedName>
</protein>
<dbReference type="EMBL" id="QQBB01000004">
    <property type="protein sequence ID" value="RDI59307.1"/>
    <property type="molecule type" value="Genomic_DNA"/>
</dbReference>
<evidence type="ECO:0000313" key="3">
    <source>
        <dbReference type="Proteomes" id="UP000254925"/>
    </source>
</evidence>
<accession>A0A370HLI5</accession>
<keyword evidence="3" id="KW-1185">Reference proteome</keyword>
<dbReference type="AlphaFoldDB" id="A0A370HLI5"/>
<dbReference type="InterPro" id="IPR016181">
    <property type="entry name" value="Acyl_CoA_acyltransferase"/>
</dbReference>
<organism evidence="2 3">
    <name type="scientific">Microvirga subterranea</name>
    <dbReference type="NCBI Taxonomy" id="186651"/>
    <lineage>
        <taxon>Bacteria</taxon>
        <taxon>Pseudomonadati</taxon>
        <taxon>Pseudomonadota</taxon>
        <taxon>Alphaproteobacteria</taxon>
        <taxon>Hyphomicrobiales</taxon>
        <taxon>Methylobacteriaceae</taxon>
        <taxon>Microvirga</taxon>
    </lineage>
</organism>
<dbReference type="SUPFAM" id="SSF55729">
    <property type="entry name" value="Acyl-CoA N-acyltransferases (Nat)"/>
    <property type="match status" value="1"/>
</dbReference>
<evidence type="ECO:0000259" key="1">
    <source>
        <dbReference type="Pfam" id="PF13480"/>
    </source>
</evidence>
<sequence length="563" mass="62299">MTGSDNRFGDPRVEVVRGAEASALLRDPDFQRAWSALSATCIWGTPCQTWAFADAWLSAYATRYEPLLLIQKDQAGLVGLLPLAIEKPSGLIVHVGAHQAEYQVWLATEENANSFIESALDALAAAYPGRRLELQYLPPGSPVGWCEPSRRWGKRALLQEKKLPLLALGPGSAVEESLRKKSNKSRINRLRKLGPLELIRIQTREQLSAVIDTIADYCDFRQGAINSTLPFRDDPFKKEFCLRLIERPETTHASVLMLGNKIVAANIGLLNRASVSLGIVVHSPFLAEHSPGKILILLLAQELGKQGFSDLDLTPGGDLYKDRSADHYDTVYIVRLFFSRSNYVLEAIKAYLRSAAIQKLKRTNPAIAAHLKAVSRNGFRSLFARTISTPLRAGVKQRKPISYKLSAEQARQYSSCSAFRKNCISDLLCYEPITRRDRSKAEFLLDAARNLEAGAQAYTLVEDGVLLHCGWTSRPETTGSNADEATPAGSSTCVIWDDFTHPKGRSKGLIKMCLEQRLHDAAMLHEIEEIVVKCDAGGDLINGLNERKCDEWSTADCDPLPTP</sequence>
<keyword evidence="2" id="KW-0808">Transferase</keyword>
<dbReference type="GO" id="GO:0016740">
    <property type="term" value="F:transferase activity"/>
    <property type="evidence" value="ECO:0007669"/>
    <property type="project" value="UniProtKB-KW"/>
</dbReference>
<name>A0A370HLI5_9HYPH</name>
<evidence type="ECO:0000313" key="2">
    <source>
        <dbReference type="EMBL" id="RDI59307.1"/>
    </source>
</evidence>
<comment type="caution">
    <text evidence="2">The sequence shown here is derived from an EMBL/GenBank/DDBJ whole genome shotgun (WGS) entry which is preliminary data.</text>
</comment>
<proteinExistence type="predicted"/>
<reference evidence="2 3" key="1">
    <citation type="submission" date="2018-07" db="EMBL/GenBank/DDBJ databases">
        <title>Genomic Encyclopedia of Type Strains, Phase IV (KMG-IV): sequencing the most valuable type-strain genomes for metagenomic binning, comparative biology and taxonomic classification.</title>
        <authorList>
            <person name="Goeker M."/>
        </authorList>
    </citation>
    <scope>NUCLEOTIDE SEQUENCE [LARGE SCALE GENOMIC DNA]</scope>
    <source>
        <strain evidence="2 3">DSM 14364</strain>
    </source>
</reference>
<dbReference type="OrthoDB" id="9808976at2"/>